<keyword evidence="1" id="KW-0677">Repeat</keyword>
<keyword evidence="7" id="KW-1185">Reference proteome</keyword>
<feature type="compositionally biased region" description="Low complexity" evidence="5">
    <location>
        <begin position="313"/>
        <end position="325"/>
    </location>
</feature>
<reference evidence="6" key="1">
    <citation type="journal article" date="2019" name="bioRxiv">
        <title>The Genome of the Zebra Mussel, Dreissena polymorpha: A Resource for Invasive Species Research.</title>
        <authorList>
            <person name="McCartney M.A."/>
            <person name="Auch B."/>
            <person name="Kono T."/>
            <person name="Mallez S."/>
            <person name="Zhang Y."/>
            <person name="Obille A."/>
            <person name="Becker A."/>
            <person name="Abrahante J.E."/>
            <person name="Garbe J."/>
            <person name="Badalamenti J.P."/>
            <person name="Herman A."/>
            <person name="Mangelson H."/>
            <person name="Liachko I."/>
            <person name="Sullivan S."/>
            <person name="Sone E.D."/>
            <person name="Koren S."/>
            <person name="Silverstein K.A.T."/>
            <person name="Beckman K.B."/>
            <person name="Gohl D.M."/>
        </authorList>
    </citation>
    <scope>NUCLEOTIDE SEQUENCE</scope>
    <source>
        <strain evidence="6">Duluth1</strain>
        <tissue evidence="6">Whole animal</tissue>
    </source>
</reference>
<dbReference type="InterPro" id="IPR036770">
    <property type="entry name" value="Ankyrin_rpt-contain_sf"/>
</dbReference>
<dbReference type="Gene3D" id="1.25.40.20">
    <property type="entry name" value="Ankyrin repeat-containing domain"/>
    <property type="match status" value="1"/>
</dbReference>
<dbReference type="InterPro" id="IPR002110">
    <property type="entry name" value="Ankyrin_rpt"/>
</dbReference>
<feature type="region of interest" description="Disordered" evidence="5">
    <location>
        <begin position="225"/>
        <end position="258"/>
    </location>
</feature>
<reference evidence="6" key="2">
    <citation type="submission" date="2020-11" db="EMBL/GenBank/DDBJ databases">
        <authorList>
            <person name="McCartney M.A."/>
            <person name="Auch B."/>
            <person name="Kono T."/>
            <person name="Mallez S."/>
            <person name="Becker A."/>
            <person name="Gohl D.M."/>
            <person name="Silverstein K.A.T."/>
            <person name="Koren S."/>
            <person name="Bechman K.B."/>
            <person name="Herman A."/>
            <person name="Abrahante J.E."/>
            <person name="Garbe J."/>
        </authorList>
    </citation>
    <scope>NUCLEOTIDE SEQUENCE</scope>
    <source>
        <strain evidence="6">Duluth1</strain>
        <tissue evidence="6">Whole animal</tissue>
    </source>
</reference>
<dbReference type="PROSITE" id="PS50297">
    <property type="entry name" value="ANK_REP_REGION"/>
    <property type="match status" value="3"/>
</dbReference>
<evidence type="ECO:0000256" key="1">
    <source>
        <dbReference type="ARBA" id="ARBA00022737"/>
    </source>
</evidence>
<feature type="compositionally biased region" description="Low complexity" evidence="5">
    <location>
        <begin position="242"/>
        <end position="258"/>
    </location>
</feature>
<evidence type="ECO:0000313" key="6">
    <source>
        <dbReference type="EMBL" id="KAH3715660.1"/>
    </source>
</evidence>
<dbReference type="Pfam" id="PF12796">
    <property type="entry name" value="Ank_2"/>
    <property type="match status" value="1"/>
</dbReference>
<dbReference type="PANTHER" id="PTHR24198">
    <property type="entry name" value="ANKYRIN REPEAT AND PROTEIN KINASE DOMAIN-CONTAINING PROTEIN"/>
    <property type="match status" value="1"/>
</dbReference>
<dbReference type="SMART" id="SM00248">
    <property type="entry name" value="ANK"/>
    <property type="match status" value="4"/>
</dbReference>
<dbReference type="SUPFAM" id="SSF48403">
    <property type="entry name" value="Ankyrin repeat"/>
    <property type="match status" value="1"/>
</dbReference>
<dbReference type="Pfam" id="PF00023">
    <property type="entry name" value="Ank"/>
    <property type="match status" value="1"/>
</dbReference>
<dbReference type="InterPro" id="IPR011009">
    <property type="entry name" value="Kinase-like_dom_sf"/>
</dbReference>
<dbReference type="PROSITE" id="PS50088">
    <property type="entry name" value="ANK_REPEAT"/>
    <property type="match status" value="3"/>
</dbReference>
<feature type="region of interest" description="Disordered" evidence="5">
    <location>
        <begin position="313"/>
        <end position="341"/>
    </location>
</feature>
<dbReference type="Proteomes" id="UP000828390">
    <property type="component" value="Unassembled WGS sequence"/>
</dbReference>
<evidence type="ECO:0000256" key="3">
    <source>
        <dbReference type="PROSITE-ProRule" id="PRU00023"/>
    </source>
</evidence>
<dbReference type="PANTHER" id="PTHR24198:SF165">
    <property type="entry name" value="ANKYRIN REPEAT-CONTAINING PROTEIN-RELATED"/>
    <property type="match status" value="1"/>
</dbReference>
<name>A0A9D4C1W7_DREPO</name>
<sequence length="897" mass="100584">MELITASKNGNFETAFNLLQAGVTPRVTDKDQATPLYWSACNGHNSLCEILIQAGSDVNKKVTWGSTPLHAAADRGHKDCVETLIQSGAEINCQNDRGDTALHKAAYRGHYDVIMTLLKARANVTIRNEKGKTPQGEALEGGHRDLAIKLSQFSNGVRNIPVDERDRRPEIGRLPLDLNRKSTPTRMCTGAPSEHESSEYENIQLQCQSPRIEIAPPIVLRQTSMDVLPPPRPPTTLGRSISFSGHHSRPPSSSRLPSEHAFLNPHMEVRANSVGNMNQLRPNDAGDAIRNYSSMEYVNANHLFDSELSSPTELSESSAYSSDTSWNTTSITSSPRNVPLNTCDQIVPQRDTPQMLHAPRQIRPNRSSLGSMMQFDSNCGIDVNSSVREFVAKLNKQLVESYKNNEQLTIENDSLKFKCSTLLNRLTETEQQLRDKQQELACLEELLEQQRQLRSRTEASAGTGSCEISETKSRERNGLLQFTEHIGKSMTEDALDEMQDVLRETLQNHALVCETEAPELDAPHREWLPGVDYVIVGSEALECRYIYKTDALPICLVFNIKHLNTGRPLRLKVLILRQRSSNVDSSYKTELDIVDQLGDNKHMETCLHSFEGPAQRFVKFIPHKFTKMLEAEQISPRSTFIVNEQLSSLVSFISSCEETFDGLLSLFTIQCFYKLFSVLCCLSETGIQHGSISEDSVFIDDCLNVKLGRFETASTSGCKQAKANGKRLPAESDEAFNDYENVPHIQRGSQTSHVSDDYSPDVSALCALFTTIFQRVQVSCTPASLAHAHTDRRLRVFAYRVVSDFTSWSAYRIMQSLGFLLLGDDVIKVNTEFACRAFVQTRMLRLLATTPPCVSPCNPDRQSKLRKAVERNRHEIEAHFLCNTSVKQILRLAQELR</sequence>
<dbReference type="EMBL" id="JAIWYP010000013">
    <property type="protein sequence ID" value="KAH3715660.1"/>
    <property type="molecule type" value="Genomic_DNA"/>
</dbReference>
<evidence type="ECO:0000256" key="5">
    <source>
        <dbReference type="SAM" id="MobiDB-lite"/>
    </source>
</evidence>
<proteinExistence type="predicted"/>
<evidence type="ECO:0000256" key="2">
    <source>
        <dbReference type="ARBA" id="ARBA00023043"/>
    </source>
</evidence>
<feature type="repeat" description="ANK" evidence="3">
    <location>
        <begin position="31"/>
        <end position="63"/>
    </location>
</feature>
<feature type="compositionally biased region" description="Polar residues" evidence="5">
    <location>
        <begin position="326"/>
        <end position="341"/>
    </location>
</feature>
<organism evidence="6 7">
    <name type="scientific">Dreissena polymorpha</name>
    <name type="common">Zebra mussel</name>
    <name type="synonym">Mytilus polymorpha</name>
    <dbReference type="NCBI Taxonomy" id="45954"/>
    <lineage>
        <taxon>Eukaryota</taxon>
        <taxon>Metazoa</taxon>
        <taxon>Spiralia</taxon>
        <taxon>Lophotrochozoa</taxon>
        <taxon>Mollusca</taxon>
        <taxon>Bivalvia</taxon>
        <taxon>Autobranchia</taxon>
        <taxon>Heteroconchia</taxon>
        <taxon>Euheterodonta</taxon>
        <taxon>Imparidentia</taxon>
        <taxon>Neoheterodontei</taxon>
        <taxon>Myida</taxon>
        <taxon>Dreissenoidea</taxon>
        <taxon>Dreissenidae</taxon>
        <taxon>Dreissena</taxon>
    </lineage>
</organism>
<feature type="repeat" description="ANK" evidence="3">
    <location>
        <begin position="64"/>
        <end position="96"/>
    </location>
</feature>
<feature type="region of interest" description="Disordered" evidence="5">
    <location>
        <begin position="175"/>
        <end position="200"/>
    </location>
</feature>
<dbReference type="OrthoDB" id="539213at2759"/>
<dbReference type="SUPFAM" id="SSF56112">
    <property type="entry name" value="Protein kinase-like (PK-like)"/>
    <property type="match status" value="1"/>
</dbReference>
<dbReference type="AlphaFoldDB" id="A0A9D4C1W7"/>
<protein>
    <submittedName>
        <fullName evidence="6">Uncharacterized protein</fullName>
    </submittedName>
</protein>
<evidence type="ECO:0000313" key="7">
    <source>
        <dbReference type="Proteomes" id="UP000828390"/>
    </source>
</evidence>
<gene>
    <name evidence="6" type="ORF">DPMN_058372</name>
</gene>
<accession>A0A9D4C1W7</accession>
<feature type="coiled-coil region" evidence="4">
    <location>
        <begin position="391"/>
        <end position="460"/>
    </location>
</feature>
<feature type="repeat" description="ANK" evidence="3">
    <location>
        <begin position="97"/>
        <end position="129"/>
    </location>
</feature>
<evidence type="ECO:0000256" key="4">
    <source>
        <dbReference type="SAM" id="Coils"/>
    </source>
</evidence>
<keyword evidence="4" id="KW-0175">Coiled coil</keyword>
<keyword evidence="2 3" id="KW-0040">ANK repeat</keyword>
<comment type="caution">
    <text evidence="6">The sequence shown here is derived from an EMBL/GenBank/DDBJ whole genome shotgun (WGS) entry which is preliminary data.</text>
</comment>